<dbReference type="AlphaFoldDB" id="X1KFB9"/>
<comment type="caution">
    <text evidence="1">The sequence shown here is derived from an EMBL/GenBank/DDBJ whole genome shotgun (WGS) entry which is preliminary data.</text>
</comment>
<sequence>SYIYAAQGIEIVFRDNNLTYIYCGNPKNQNSPMFKAMEKACKFKTAEGIGIGSTEAQIIEAFGQPTKRKDNQLLYIEKRICFFLAADDVIGIWIRK</sequence>
<organism evidence="1">
    <name type="scientific">marine sediment metagenome</name>
    <dbReference type="NCBI Taxonomy" id="412755"/>
    <lineage>
        <taxon>unclassified sequences</taxon>
        <taxon>metagenomes</taxon>
        <taxon>ecological metagenomes</taxon>
    </lineage>
</organism>
<evidence type="ECO:0000313" key="1">
    <source>
        <dbReference type="EMBL" id="GAH88849.1"/>
    </source>
</evidence>
<proteinExistence type="predicted"/>
<protein>
    <submittedName>
        <fullName evidence="1">Uncharacterized protein</fullName>
    </submittedName>
</protein>
<dbReference type="EMBL" id="BARU01038894">
    <property type="protein sequence ID" value="GAH88849.1"/>
    <property type="molecule type" value="Genomic_DNA"/>
</dbReference>
<name>X1KFB9_9ZZZZ</name>
<gene>
    <name evidence="1" type="ORF">S03H2_60369</name>
</gene>
<feature type="non-terminal residue" evidence="1">
    <location>
        <position position="1"/>
    </location>
</feature>
<accession>X1KFB9</accession>
<reference evidence="1" key="1">
    <citation type="journal article" date="2014" name="Front. Microbiol.">
        <title>High frequency of phylogenetically diverse reductive dehalogenase-homologous genes in deep subseafloor sedimentary metagenomes.</title>
        <authorList>
            <person name="Kawai M."/>
            <person name="Futagami T."/>
            <person name="Toyoda A."/>
            <person name="Takaki Y."/>
            <person name="Nishi S."/>
            <person name="Hori S."/>
            <person name="Arai W."/>
            <person name="Tsubouchi T."/>
            <person name="Morono Y."/>
            <person name="Uchiyama I."/>
            <person name="Ito T."/>
            <person name="Fujiyama A."/>
            <person name="Inagaki F."/>
            <person name="Takami H."/>
        </authorList>
    </citation>
    <scope>NUCLEOTIDE SEQUENCE</scope>
    <source>
        <strain evidence="1">Expedition CK06-06</strain>
    </source>
</reference>